<dbReference type="AlphaFoldDB" id="A0A1Y2K4Z1"/>
<dbReference type="Proteomes" id="UP000194003">
    <property type="component" value="Unassembled WGS sequence"/>
</dbReference>
<dbReference type="EMBL" id="LVJN01000019">
    <property type="protein sequence ID" value="OSM04319.1"/>
    <property type="molecule type" value="Genomic_DNA"/>
</dbReference>
<proteinExistence type="predicted"/>
<evidence type="ECO:0000313" key="1">
    <source>
        <dbReference type="EMBL" id="OSM04319.1"/>
    </source>
</evidence>
<comment type="caution">
    <text evidence="1">The sequence shown here is derived from an EMBL/GenBank/DDBJ whole genome shotgun (WGS) entry which is preliminary data.</text>
</comment>
<reference evidence="1 2" key="1">
    <citation type="journal article" date="2016" name="BMC Genomics">
        <title>Combined genomic and structural analyses of a cultured magnetotactic bacterium reveals its niche adaptation to a dynamic environment.</title>
        <authorList>
            <person name="Araujo A.C."/>
            <person name="Morillo V."/>
            <person name="Cypriano J."/>
            <person name="Teixeira L.C."/>
            <person name="Leao P."/>
            <person name="Lyra S."/>
            <person name="Almeida L.G."/>
            <person name="Bazylinski D.A."/>
            <person name="Vasconcellos A.T."/>
            <person name="Abreu F."/>
            <person name="Lins U."/>
        </authorList>
    </citation>
    <scope>NUCLEOTIDE SEQUENCE [LARGE SCALE GENOMIC DNA]</scope>
    <source>
        <strain evidence="1 2">IT-1</strain>
    </source>
</reference>
<name>A0A1Y2K4Z1_9PROT</name>
<sequence length="56" mass="6545">MTWQMVRVGPFADPQSAQQAWDQLAASKSWRNQPRYPVIQGRVRFEPDPANLWKGF</sequence>
<evidence type="ECO:0008006" key="3">
    <source>
        <dbReference type="Google" id="ProtNLM"/>
    </source>
</evidence>
<organism evidence="1 2">
    <name type="scientific">Magnetofaba australis IT-1</name>
    <dbReference type="NCBI Taxonomy" id="1434232"/>
    <lineage>
        <taxon>Bacteria</taxon>
        <taxon>Pseudomonadati</taxon>
        <taxon>Pseudomonadota</taxon>
        <taxon>Magnetococcia</taxon>
        <taxon>Magnetococcales</taxon>
        <taxon>Magnetococcaceae</taxon>
        <taxon>Magnetofaba</taxon>
    </lineage>
</organism>
<accession>A0A1Y2K4Z1</accession>
<keyword evidence="2" id="KW-1185">Reference proteome</keyword>
<protein>
    <recommendedName>
        <fullName evidence="3">SPOR domain-containing protein</fullName>
    </recommendedName>
</protein>
<dbReference type="STRING" id="1434232.MAIT1_04195"/>
<gene>
    <name evidence="1" type="ORF">MAIT1_04195</name>
</gene>
<evidence type="ECO:0000313" key="2">
    <source>
        <dbReference type="Proteomes" id="UP000194003"/>
    </source>
</evidence>